<evidence type="ECO:0000259" key="3">
    <source>
        <dbReference type="PROSITE" id="PS51186"/>
    </source>
</evidence>
<dbReference type="Pfam" id="PF00583">
    <property type="entry name" value="Acetyltransf_1"/>
    <property type="match status" value="1"/>
</dbReference>
<dbReference type="PROSITE" id="PS51186">
    <property type="entry name" value="GNAT"/>
    <property type="match status" value="1"/>
</dbReference>
<dbReference type="InterPro" id="IPR050832">
    <property type="entry name" value="Bact_Acetyltransf"/>
</dbReference>
<keyword evidence="1 4" id="KW-0808">Transferase</keyword>
<dbReference type="Gene3D" id="3.40.630.30">
    <property type="match status" value="1"/>
</dbReference>
<evidence type="ECO:0000313" key="5">
    <source>
        <dbReference type="Proteomes" id="UP000313231"/>
    </source>
</evidence>
<organism evidence="4 5">
    <name type="scientific">Nocardioides albidus</name>
    <dbReference type="NCBI Taxonomy" id="1517589"/>
    <lineage>
        <taxon>Bacteria</taxon>
        <taxon>Bacillati</taxon>
        <taxon>Actinomycetota</taxon>
        <taxon>Actinomycetes</taxon>
        <taxon>Propionibacteriales</taxon>
        <taxon>Nocardioidaceae</taxon>
        <taxon>Nocardioides</taxon>
    </lineage>
</organism>
<sequence length="169" mass="17785">MANLRELCEADLPAVEILLADALGGRRQVRLGEPVDVLDRPGVVACDGPRVVGVATWAAGDPAELCCLAVAADHRGRGIGGALVEATAAAVGPVGLWLVTTNDNLDALRVYQRHGFRIERVVVDGVAHARRLKPGIPLVGSHGIPLLDELVLRRPAPAPDAARGRPRDE</sequence>
<dbReference type="InterPro" id="IPR016181">
    <property type="entry name" value="Acyl_CoA_acyltransferase"/>
</dbReference>
<evidence type="ECO:0000256" key="2">
    <source>
        <dbReference type="ARBA" id="ARBA00023315"/>
    </source>
</evidence>
<dbReference type="EMBL" id="VDMP01000021">
    <property type="protein sequence ID" value="TNM41872.1"/>
    <property type="molecule type" value="Genomic_DNA"/>
</dbReference>
<name>A0A5C4W0Z9_9ACTN</name>
<proteinExistence type="predicted"/>
<dbReference type="RefSeq" id="WP_139622312.1">
    <property type="nucleotide sequence ID" value="NZ_VDMP01000021.1"/>
</dbReference>
<keyword evidence="5" id="KW-1185">Reference proteome</keyword>
<reference evidence="4 5" key="1">
    <citation type="journal article" date="2016" name="Int. J. Syst. Evol. Microbiol.">
        <title>Nocardioides albidus sp. nov., an actinobacterium isolated from garden soil.</title>
        <authorList>
            <person name="Singh H."/>
            <person name="Du J."/>
            <person name="Trinh H."/>
            <person name="Won K."/>
            <person name="Yang J.E."/>
            <person name="Yin C."/>
            <person name="Kook M."/>
            <person name="Yi T.H."/>
        </authorList>
    </citation>
    <scope>NUCLEOTIDE SEQUENCE [LARGE SCALE GENOMIC DNA]</scope>
    <source>
        <strain evidence="4 5">CCTCC AB 2015297</strain>
    </source>
</reference>
<feature type="domain" description="N-acetyltransferase" evidence="3">
    <location>
        <begin position="2"/>
        <end position="137"/>
    </location>
</feature>
<evidence type="ECO:0000313" key="4">
    <source>
        <dbReference type="EMBL" id="TNM41872.1"/>
    </source>
</evidence>
<dbReference type="GO" id="GO:0016747">
    <property type="term" value="F:acyltransferase activity, transferring groups other than amino-acyl groups"/>
    <property type="evidence" value="ECO:0007669"/>
    <property type="project" value="InterPro"/>
</dbReference>
<protein>
    <submittedName>
        <fullName evidence="4">GNAT family N-acetyltransferase</fullName>
    </submittedName>
</protein>
<comment type="caution">
    <text evidence="4">The sequence shown here is derived from an EMBL/GenBank/DDBJ whole genome shotgun (WGS) entry which is preliminary data.</text>
</comment>
<dbReference type="SUPFAM" id="SSF55729">
    <property type="entry name" value="Acyl-CoA N-acyltransferases (Nat)"/>
    <property type="match status" value="1"/>
</dbReference>
<dbReference type="PANTHER" id="PTHR43877">
    <property type="entry name" value="AMINOALKYLPHOSPHONATE N-ACETYLTRANSFERASE-RELATED-RELATED"/>
    <property type="match status" value="1"/>
</dbReference>
<evidence type="ECO:0000256" key="1">
    <source>
        <dbReference type="ARBA" id="ARBA00022679"/>
    </source>
</evidence>
<dbReference type="OrthoDB" id="9799092at2"/>
<keyword evidence="2" id="KW-0012">Acyltransferase</keyword>
<accession>A0A5C4W0Z9</accession>
<gene>
    <name evidence="4" type="ORF">FHP29_07790</name>
</gene>
<dbReference type="CDD" id="cd04301">
    <property type="entry name" value="NAT_SF"/>
    <property type="match status" value="1"/>
</dbReference>
<dbReference type="InterPro" id="IPR000182">
    <property type="entry name" value="GNAT_dom"/>
</dbReference>
<dbReference type="Proteomes" id="UP000313231">
    <property type="component" value="Unassembled WGS sequence"/>
</dbReference>
<dbReference type="AlphaFoldDB" id="A0A5C4W0Z9"/>